<keyword evidence="2" id="KW-1185">Reference proteome</keyword>
<dbReference type="EMBL" id="ML122274">
    <property type="protein sequence ID" value="RPD58621.1"/>
    <property type="molecule type" value="Genomic_DNA"/>
</dbReference>
<accession>A0A5C2S4T2</accession>
<reference evidence="1" key="1">
    <citation type="journal article" date="2018" name="Genome Biol. Evol.">
        <title>Genomics and development of Lentinus tigrinus, a white-rot wood-decaying mushroom with dimorphic fruiting bodies.</title>
        <authorList>
            <person name="Wu B."/>
            <person name="Xu Z."/>
            <person name="Knudson A."/>
            <person name="Carlson A."/>
            <person name="Chen N."/>
            <person name="Kovaka S."/>
            <person name="LaButti K."/>
            <person name="Lipzen A."/>
            <person name="Pennachio C."/>
            <person name="Riley R."/>
            <person name="Schakwitz W."/>
            <person name="Umezawa K."/>
            <person name="Ohm R.A."/>
            <person name="Grigoriev I.V."/>
            <person name="Nagy L.G."/>
            <person name="Gibbons J."/>
            <person name="Hibbett D."/>
        </authorList>
    </citation>
    <scope>NUCLEOTIDE SEQUENCE [LARGE SCALE GENOMIC DNA]</scope>
    <source>
        <strain evidence="1">ALCF2SS1-6</strain>
    </source>
</reference>
<dbReference type="AlphaFoldDB" id="A0A5C2S4T2"/>
<protein>
    <submittedName>
        <fullName evidence="1">Uncharacterized protein</fullName>
    </submittedName>
</protein>
<dbReference type="Proteomes" id="UP000313359">
    <property type="component" value="Unassembled WGS sequence"/>
</dbReference>
<sequence length="213" mass="24074">MLSVMGSRVAIPLRNPSLLDIEAIYIFDVRPKSEMESFNDGERDVSLAPVGGPHHGINTSDTITGLRSFAGYMKPRLPYRMIYVKISSEFSELKYVEDSKQVHTSLRGLEFLNSAYLLDFNLLTLSLTSASYWAPLFLSLLLLLCSRLELAGYLEPRRDAVSSGLTMDAYLYGATYRCAMFTQHYAPQTAMDDIIVYEWAVPLGSRRIYFIDP</sequence>
<dbReference type="OrthoDB" id="2765556at2759"/>
<evidence type="ECO:0000313" key="2">
    <source>
        <dbReference type="Proteomes" id="UP000313359"/>
    </source>
</evidence>
<name>A0A5C2S4T2_9APHY</name>
<organism evidence="1 2">
    <name type="scientific">Lentinus tigrinus ALCF2SS1-6</name>
    <dbReference type="NCBI Taxonomy" id="1328759"/>
    <lineage>
        <taxon>Eukaryota</taxon>
        <taxon>Fungi</taxon>
        <taxon>Dikarya</taxon>
        <taxon>Basidiomycota</taxon>
        <taxon>Agaricomycotina</taxon>
        <taxon>Agaricomycetes</taxon>
        <taxon>Polyporales</taxon>
        <taxon>Polyporaceae</taxon>
        <taxon>Lentinus</taxon>
    </lineage>
</organism>
<proteinExistence type="predicted"/>
<evidence type="ECO:0000313" key="1">
    <source>
        <dbReference type="EMBL" id="RPD58621.1"/>
    </source>
</evidence>
<gene>
    <name evidence="1" type="ORF">L227DRAFT_182656</name>
</gene>